<dbReference type="InParanoid" id="Q7UX75"/>
<dbReference type="STRING" id="243090.RB1514"/>
<dbReference type="Proteomes" id="UP000001025">
    <property type="component" value="Chromosome"/>
</dbReference>
<sequence>MSRDWIERLLDVRRVAAIAGPLTQIETVPRQKYPLDGEGRLNAPEKSGCRSLPPGTIDPLFATGAWNRSGDAYSWECADEEVYAGAVAIA</sequence>
<protein>
    <submittedName>
        <fullName evidence="2">Uncharacterized protein</fullName>
    </submittedName>
</protein>
<keyword evidence="3" id="KW-1185">Reference proteome</keyword>
<accession>Q7UX75</accession>
<feature type="region of interest" description="Disordered" evidence="1">
    <location>
        <begin position="33"/>
        <end position="54"/>
    </location>
</feature>
<dbReference type="PATRIC" id="fig|243090.15.peg.707"/>
<reference evidence="2 3" key="1">
    <citation type="journal article" date="2003" name="Proc. Natl. Acad. Sci. U.S.A.">
        <title>Complete genome sequence of the marine planctomycete Pirellula sp. strain 1.</title>
        <authorList>
            <person name="Gloeckner F.O."/>
            <person name="Kube M."/>
            <person name="Bauer M."/>
            <person name="Teeling H."/>
            <person name="Lombardot T."/>
            <person name="Ludwig W."/>
            <person name="Gade D."/>
            <person name="Beck A."/>
            <person name="Borzym K."/>
            <person name="Heitmann K."/>
            <person name="Rabus R."/>
            <person name="Schlesner H."/>
            <person name="Amann R."/>
            <person name="Reinhardt R."/>
        </authorList>
    </citation>
    <scope>NUCLEOTIDE SEQUENCE [LARGE SCALE GENOMIC DNA]</scope>
    <source>
        <strain evidence="3">DSM 10527 / NCIMB 13988 / SH1</strain>
    </source>
</reference>
<organism evidence="2 3">
    <name type="scientific">Rhodopirellula baltica (strain DSM 10527 / NCIMB 13988 / SH1)</name>
    <dbReference type="NCBI Taxonomy" id="243090"/>
    <lineage>
        <taxon>Bacteria</taxon>
        <taxon>Pseudomonadati</taxon>
        <taxon>Planctomycetota</taxon>
        <taxon>Planctomycetia</taxon>
        <taxon>Pirellulales</taxon>
        <taxon>Pirellulaceae</taxon>
        <taxon>Rhodopirellula</taxon>
    </lineage>
</organism>
<evidence type="ECO:0000256" key="1">
    <source>
        <dbReference type="SAM" id="MobiDB-lite"/>
    </source>
</evidence>
<dbReference type="EnsemblBacteria" id="CAD72134">
    <property type="protein sequence ID" value="CAD72134"/>
    <property type="gene ID" value="RB1514"/>
</dbReference>
<evidence type="ECO:0000313" key="2">
    <source>
        <dbReference type="EMBL" id="CAD72134.1"/>
    </source>
</evidence>
<dbReference type="HOGENOM" id="CLU_2438743_0_0_0"/>
<dbReference type="EMBL" id="BX294135">
    <property type="protein sequence ID" value="CAD72134.1"/>
    <property type="molecule type" value="Genomic_DNA"/>
</dbReference>
<name>Q7UX75_RHOBA</name>
<dbReference type="KEGG" id="rba:RB1514"/>
<dbReference type="AlphaFoldDB" id="Q7UX75"/>
<proteinExistence type="predicted"/>
<evidence type="ECO:0000313" key="3">
    <source>
        <dbReference type="Proteomes" id="UP000001025"/>
    </source>
</evidence>
<gene>
    <name evidence="2" type="ordered locus">RB1514</name>
</gene>